<sequence length="325" mass="36089">MEGQLKTKHGWYGIPLVTEDWSCNGDFEFVIRTNTKHGPYLQELTFIRPIRMISPNAFVGDSKTANSCQLAWGTFDDKEFNEEVVCAGIAGIYGTGPFSYESRETISTEDGEYDKEVVFVANGNYWGGAPAIQRLVVQYYETSAEVKTALLNGSLDLVWGSGVLSDADIYEIENDNALQKDVQVFHSGDLQNVILILNSGQAPFDDIEVRKTVIHSINKVAFVQKELKGLQQVVDNIFPLEAPFCNVDLTPRWDYDFQKAVLLSLQKCGMEEAVASSQTNNNLAMGLGWGLGIGLLVMISLATFFYKRTRKLEVELGLQKGAEAL</sequence>
<dbReference type="GO" id="GO:0015833">
    <property type="term" value="P:peptide transport"/>
    <property type="evidence" value="ECO:0007669"/>
    <property type="project" value="TreeGrafter"/>
</dbReference>
<dbReference type="SUPFAM" id="SSF53850">
    <property type="entry name" value="Periplasmic binding protein-like II"/>
    <property type="match status" value="1"/>
</dbReference>
<evidence type="ECO:0000313" key="6">
    <source>
        <dbReference type="EMBL" id="CAD8901736.1"/>
    </source>
</evidence>
<dbReference type="PANTHER" id="PTHR30290">
    <property type="entry name" value="PERIPLASMIC BINDING COMPONENT OF ABC TRANSPORTER"/>
    <property type="match status" value="1"/>
</dbReference>
<feature type="transmembrane region" description="Helical" evidence="4">
    <location>
        <begin position="283"/>
        <end position="306"/>
    </location>
</feature>
<keyword evidence="4" id="KW-0472">Membrane</keyword>
<dbReference type="PANTHER" id="PTHR30290:SF9">
    <property type="entry name" value="OLIGOPEPTIDE-BINDING PROTEIN APPA"/>
    <property type="match status" value="1"/>
</dbReference>
<dbReference type="AlphaFoldDB" id="A0A7S1G047"/>
<gene>
    <name evidence="6" type="ORF">CHYS00102_LOCUS28955</name>
</gene>
<accession>A0A7S1G047</accession>
<keyword evidence="4" id="KW-1133">Transmembrane helix</keyword>
<comment type="similarity">
    <text evidence="1">Belongs to the bacterial solute-binding protein 5 family.</text>
</comment>
<dbReference type="Gene3D" id="3.40.190.10">
    <property type="entry name" value="Periplasmic binding protein-like II"/>
    <property type="match status" value="1"/>
</dbReference>
<evidence type="ECO:0000256" key="3">
    <source>
        <dbReference type="ARBA" id="ARBA00022729"/>
    </source>
</evidence>
<evidence type="ECO:0000256" key="1">
    <source>
        <dbReference type="ARBA" id="ARBA00005695"/>
    </source>
</evidence>
<name>A0A7S1G047_9STRA</name>
<reference evidence="6" key="1">
    <citation type="submission" date="2021-01" db="EMBL/GenBank/DDBJ databases">
        <authorList>
            <person name="Corre E."/>
            <person name="Pelletier E."/>
            <person name="Niang G."/>
            <person name="Scheremetjew M."/>
            <person name="Finn R."/>
            <person name="Kale V."/>
            <person name="Holt S."/>
            <person name="Cochrane G."/>
            <person name="Meng A."/>
            <person name="Brown T."/>
            <person name="Cohen L."/>
        </authorList>
    </citation>
    <scope>NUCLEOTIDE SEQUENCE</scope>
    <source>
        <strain evidence="6">308</strain>
    </source>
</reference>
<evidence type="ECO:0000256" key="2">
    <source>
        <dbReference type="ARBA" id="ARBA00022448"/>
    </source>
</evidence>
<organism evidence="6">
    <name type="scientific">Corethron hystrix</name>
    <dbReference type="NCBI Taxonomy" id="216773"/>
    <lineage>
        <taxon>Eukaryota</taxon>
        <taxon>Sar</taxon>
        <taxon>Stramenopiles</taxon>
        <taxon>Ochrophyta</taxon>
        <taxon>Bacillariophyta</taxon>
        <taxon>Coscinodiscophyceae</taxon>
        <taxon>Corethrophycidae</taxon>
        <taxon>Corethrales</taxon>
        <taxon>Corethraceae</taxon>
        <taxon>Corethron</taxon>
    </lineage>
</organism>
<dbReference type="Gene3D" id="3.10.105.10">
    <property type="entry name" value="Dipeptide-binding Protein, Domain 3"/>
    <property type="match status" value="1"/>
</dbReference>
<dbReference type="InterPro" id="IPR000914">
    <property type="entry name" value="SBP_5_dom"/>
</dbReference>
<keyword evidence="2" id="KW-0813">Transport</keyword>
<dbReference type="EMBL" id="HBFR01039597">
    <property type="protein sequence ID" value="CAD8901736.1"/>
    <property type="molecule type" value="Transcribed_RNA"/>
</dbReference>
<dbReference type="GO" id="GO:1904680">
    <property type="term" value="F:peptide transmembrane transporter activity"/>
    <property type="evidence" value="ECO:0007669"/>
    <property type="project" value="TreeGrafter"/>
</dbReference>
<evidence type="ECO:0000256" key="4">
    <source>
        <dbReference type="SAM" id="Phobius"/>
    </source>
</evidence>
<dbReference type="Pfam" id="PF00496">
    <property type="entry name" value="SBP_bac_5"/>
    <property type="match status" value="1"/>
</dbReference>
<keyword evidence="3" id="KW-0732">Signal</keyword>
<dbReference type="InterPro" id="IPR039424">
    <property type="entry name" value="SBP_5"/>
</dbReference>
<evidence type="ECO:0000259" key="5">
    <source>
        <dbReference type="Pfam" id="PF00496"/>
    </source>
</evidence>
<feature type="domain" description="Solute-binding protein family 5" evidence="5">
    <location>
        <begin position="92"/>
        <end position="260"/>
    </location>
</feature>
<proteinExistence type="inferred from homology"/>
<protein>
    <recommendedName>
        <fullName evidence="5">Solute-binding protein family 5 domain-containing protein</fullName>
    </recommendedName>
</protein>
<keyword evidence="4" id="KW-0812">Transmembrane</keyword>